<dbReference type="Pfam" id="PF10686">
    <property type="entry name" value="YAcAr"/>
    <property type="match status" value="1"/>
</dbReference>
<proteinExistence type="predicted"/>
<evidence type="ECO:0000313" key="3">
    <source>
        <dbReference type="Proteomes" id="UP000030322"/>
    </source>
</evidence>
<gene>
    <name evidence="2" type="ORF">NW77_102</name>
</gene>
<reference evidence="2 3" key="1">
    <citation type="submission" date="2014-10" db="EMBL/GenBank/DDBJ databases">
        <title>Characterization of a new ViI-like Erwinia amylovora bacteriophage.</title>
        <authorList>
            <person name="Lagonenko A.L."/>
            <person name="Valentovich L.N."/>
        </authorList>
    </citation>
    <scope>NUCLEOTIDE SEQUENCE [LARGE SCALE GENOMIC DNA]</scope>
</reference>
<sequence length="143" mass="15998">MSNVIVLVTGSRSITDETKIWEKLDAFRISILPNQIIGLVEGDAEGVDKICKRWAISQGIPTHTVAATKEQWEEHGKKAGIMRNVEMFNYAKDTCDLKDALLCSIAFWDGSSTGTQHMINSIKKSGYYIDVHLMGKPKTKRLL</sequence>
<dbReference type="OrthoDB" id="13008at10239"/>
<protein>
    <submittedName>
        <fullName evidence="2">Putative chromosome segregation protein</fullName>
    </submittedName>
</protein>
<dbReference type="RefSeq" id="YP_009147614.1">
    <property type="nucleotide sequence ID" value="NC_027340.1"/>
</dbReference>
<organism evidence="2 3">
    <name type="scientific">Erwinia phage phiEa2809</name>
    <dbReference type="NCBI Taxonomy" id="1564096"/>
    <lineage>
        <taxon>Viruses</taxon>
        <taxon>Duplodnaviria</taxon>
        <taxon>Heunggongvirae</taxon>
        <taxon>Uroviricota</taxon>
        <taxon>Caudoviricetes</taxon>
        <taxon>Pantevenvirales</taxon>
        <taxon>Ackermannviridae</taxon>
        <taxon>Nezavisimistyvirus</taxon>
        <taxon>Nezavisimistyvirus Ea2809</taxon>
    </lineage>
</organism>
<accession>A0A0A0YSW3</accession>
<feature type="domain" description="YspA cpYpsA-related SLOG" evidence="1">
    <location>
        <begin position="5"/>
        <end position="67"/>
    </location>
</feature>
<dbReference type="InterPro" id="IPR019627">
    <property type="entry name" value="YAcAr"/>
</dbReference>
<name>A0A0A0YSW3_9CAUD</name>
<dbReference type="KEGG" id="vg:24623229"/>
<dbReference type="EMBL" id="KP037007">
    <property type="protein sequence ID" value="AIX13110.1"/>
    <property type="molecule type" value="Genomic_DNA"/>
</dbReference>
<dbReference type="GeneID" id="24623229"/>
<dbReference type="Proteomes" id="UP000030322">
    <property type="component" value="Segment"/>
</dbReference>
<evidence type="ECO:0000313" key="2">
    <source>
        <dbReference type="EMBL" id="AIX13110.1"/>
    </source>
</evidence>
<evidence type="ECO:0000259" key="1">
    <source>
        <dbReference type="Pfam" id="PF10686"/>
    </source>
</evidence>
<keyword evidence="3" id="KW-1185">Reference proteome</keyword>